<accession>S4NGK8</accession>
<dbReference type="EMBL" id="GAIX01014704">
    <property type="protein sequence ID" value="JAA77856.1"/>
    <property type="molecule type" value="Transcribed_RNA"/>
</dbReference>
<reference evidence="1" key="1">
    <citation type="journal article" date="2013" name="BMC Genomics">
        <title>Unscrambling butterfly oogenesis.</title>
        <authorList>
            <person name="Carter J.M."/>
            <person name="Baker S.C."/>
            <person name="Pink R."/>
            <person name="Carter D.R."/>
            <person name="Collins A."/>
            <person name="Tomlin J."/>
            <person name="Gibbs M."/>
            <person name="Breuker C.J."/>
        </authorList>
    </citation>
    <scope>NUCLEOTIDE SEQUENCE</scope>
    <source>
        <tissue evidence="1">Ovary</tissue>
    </source>
</reference>
<dbReference type="AlphaFoldDB" id="S4NGK8"/>
<proteinExistence type="predicted"/>
<sequence>ITPNCPTSSSSNVPCEAGASRWFNIRIDSNFDQFFIPSIHVGRVPSFYVCVSVLTTVCQKASPSRRILLLWDTF</sequence>
<evidence type="ECO:0000313" key="1">
    <source>
        <dbReference type="EMBL" id="JAA77856.1"/>
    </source>
</evidence>
<feature type="non-terminal residue" evidence="1">
    <location>
        <position position="1"/>
    </location>
</feature>
<reference evidence="1" key="2">
    <citation type="submission" date="2013-05" db="EMBL/GenBank/DDBJ databases">
        <authorList>
            <person name="Carter J.-M."/>
            <person name="Baker S.C."/>
            <person name="Pink R."/>
            <person name="Carter D.R.F."/>
            <person name="Collins A."/>
            <person name="Tomlin J."/>
            <person name="Gibbs M."/>
            <person name="Breuker C.J."/>
        </authorList>
    </citation>
    <scope>NUCLEOTIDE SEQUENCE</scope>
    <source>
        <tissue evidence="1">Ovary</tissue>
    </source>
</reference>
<organism evidence="1">
    <name type="scientific">Pararge aegeria</name>
    <name type="common">speckled wood butterfly</name>
    <dbReference type="NCBI Taxonomy" id="116150"/>
    <lineage>
        <taxon>Eukaryota</taxon>
        <taxon>Metazoa</taxon>
        <taxon>Ecdysozoa</taxon>
        <taxon>Arthropoda</taxon>
        <taxon>Hexapoda</taxon>
        <taxon>Insecta</taxon>
        <taxon>Pterygota</taxon>
        <taxon>Neoptera</taxon>
        <taxon>Endopterygota</taxon>
        <taxon>Lepidoptera</taxon>
        <taxon>Glossata</taxon>
        <taxon>Ditrysia</taxon>
        <taxon>Papilionoidea</taxon>
        <taxon>Nymphalidae</taxon>
        <taxon>Satyrinae</taxon>
        <taxon>Satyrini</taxon>
        <taxon>Parargina</taxon>
        <taxon>Pararge</taxon>
    </lineage>
</organism>
<name>S4NGK8_9NEOP</name>
<protein>
    <submittedName>
        <fullName evidence="1">Uncharacterized protein</fullName>
    </submittedName>
</protein>